<protein>
    <submittedName>
        <fullName evidence="3">Phosphoesterase RecJ-like protein</fullName>
    </submittedName>
</protein>
<evidence type="ECO:0000259" key="2">
    <source>
        <dbReference type="Pfam" id="PF02272"/>
    </source>
</evidence>
<dbReference type="InterPro" id="IPR051319">
    <property type="entry name" value="Oligoribo/pAp-PDE_c-di-AMP_PDE"/>
</dbReference>
<dbReference type="InterPro" id="IPR003156">
    <property type="entry name" value="DHHA1_dom"/>
</dbReference>
<dbReference type="Proteomes" id="UP000654345">
    <property type="component" value="Unassembled WGS sequence"/>
</dbReference>
<dbReference type="Pfam" id="PF02272">
    <property type="entry name" value="DHHA1"/>
    <property type="match status" value="1"/>
</dbReference>
<name>A0ABQ3UPR8_9CHLR</name>
<gene>
    <name evidence="3" type="ORF">KSB_31270</name>
</gene>
<accession>A0ABQ3UPR8</accession>
<dbReference type="InterPro" id="IPR038763">
    <property type="entry name" value="DHH_sf"/>
</dbReference>
<dbReference type="Gene3D" id="3.10.310.30">
    <property type="match status" value="1"/>
</dbReference>
<comment type="caution">
    <text evidence="3">The sequence shown here is derived from an EMBL/GenBank/DDBJ whole genome shotgun (WGS) entry which is preliminary data.</text>
</comment>
<dbReference type="PANTHER" id="PTHR47618">
    <property type="entry name" value="BIFUNCTIONAL OLIGORIBONUCLEASE AND PAP PHOSPHATASE NRNA"/>
    <property type="match status" value="1"/>
</dbReference>
<dbReference type="Pfam" id="PF01368">
    <property type="entry name" value="DHH"/>
    <property type="match status" value="1"/>
</dbReference>
<dbReference type="EMBL" id="BNJG01000001">
    <property type="protein sequence ID" value="GHO54652.1"/>
    <property type="molecule type" value="Genomic_DNA"/>
</dbReference>
<reference evidence="3 4" key="1">
    <citation type="journal article" date="2021" name="Int. J. Syst. Evol. Microbiol.">
        <title>Reticulibacter mediterranei gen. nov., sp. nov., within the new family Reticulibacteraceae fam. nov., and Ktedonospora formicarum gen. nov., sp. nov., Ktedonobacter robiniae sp. nov., Dictyobacter formicarum sp. nov. and Dictyobacter arantiisoli sp. nov., belonging to the class Ktedonobacteria.</title>
        <authorList>
            <person name="Yabe S."/>
            <person name="Zheng Y."/>
            <person name="Wang C.M."/>
            <person name="Sakai Y."/>
            <person name="Abe K."/>
            <person name="Yokota A."/>
            <person name="Donadio S."/>
            <person name="Cavaletti L."/>
            <person name="Monciardini P."/>
        </authorList>
    </citation>
    <scope>NUCLEOTIDE SEQUENCE [LARGE SCALE GENOMIC DNA]</scope>
    <source>
        <strain evidence="3 4">SOSP1-30</strain>
    </source>
</reference>
<evidence type="ECO:0000313" key="4">
    <source>
        <dbReference type="Proteomes" id="UP000654345"/>
    </source>
</evidence>
<evidence type="ECO:0000259" key="1">
    <source>
        <dbReference type="Pfam" id="PF01368"/>
    </source>
</evidence>
<feature type="domain" description="DDH" evidence="1">
    <location>
        <begin position="31"/>
        <end position="174"/>
    </location>
</feature>
<sequence length="351" mass="37739">MSQTYLNPTLTQELDGLLVQQAMAMIQPARRIAILAHERPDGDCLGSALGLAHMLDQLGKYCVPVCADVVPPSFHFLPGHERFHTTLGDEQFDLVIALDAGELYRFGALAEQHRDFLARVPILNMDHHVSSTGCGQVNIIDTASAATAELLVLFQQQAHLPLTGEAAQCLLTGMITDTGSFQYSNTSARTMESAAVTIRAGANAETTVKPLFRTYPLAKLRLQAEVFKQAQTACGGRLIWSYADDATLITAGATADMDDSCVGTLRDVEGVLVAAFFKAYGEPQITRISLRTYEPFDAAAFCMRLGGGGHPRAAGATVNRPLAEAMPEIVAQLAEECQRLASLDATDTTHS</sequence>
<dbReference type="InterPro" id="IPR001667">
    <property type="entry name" value="DDH_dom"/>
</dbReference>
<evidence type="ECO:0000313" key="3">
    <source>
        <dbReference type="EMBL" id="GHO54652.1"/>
    </source>
</evidence>
<feature type="domain" description="DHHA1" evidence="2">
    <location>
        <begin position="251"/>
        <end position="337"/>
    </location>
</feature>
<keyword evidence="4" id="KW-1185">Reference proteome</keyword>
<dbReference type="RefSeq" id="WP_201371336.1">
    <property type="nucleotide sequence ID" value="NZ_BNJG01000001.1"/>
</dbReference>
<dbReference type="PANTHER" id="PTHR47618:SF1">
    <property type="entry name" value="BIFUNCTIONAL OLIGORIBONUCLEASE AND PAP PHOSPHATASE NRNA"/>
    <property type="match status" value="1"/>
</dbReference>
<organism evidence="3 4">
    <name type="scientific">Ktedonobacter robiniae</name>
    <dbReference type="NCBI Taxonomy" id="2778365"/>
    <lineage>
        <taxon>Bacteria</taxon>
        <taxon>Bacillati</taxon>
        <taxon>Chloroflexota</taxon>
        <taxon>Ktedonobacteria</taxon>
        <taxon>Ktedonobacterales</taxon>
        <taxon>Ktedonobacteraceae</taxon>
        <taxon>Ktedonobacter</taxon>
    </lineage>
</organism>
<dbReference type="Gene3D" id="3.90.1640.10">
    <property type="entry name" value="inorganic pyrophosphatase (n-terminal core)"/>
    <property type="match status" value="1"/>
</dbReference>
<proteinExistence type="predicted"/>
<dbReference type="SUPFAM" id="SSF64182">
    <property type="entry name" value="DHH phosphoesterases"/>
    <property type="match status" value="1"/>
</dbReference>